<feature type="compositionally biased region" description="Acidic residues" evidence="1">
    <location>
        <begin position="186"/>
        <end position="195"/>
    </location>
</feature>
<evidence type="ECO:0000256" key="1">
    <source>
        <dbReference type="SAM" id="MobiDB-lite"/>
    </source>
</evidence>
<reference evidence="2" key="1">
    <citation type="submission" date="2021-06" db="EMBL/GenBank/DDBJ databases">
        <authorList>
            <person name="Kallberg Y."/>
            <person name="Tangrot J."/>
            <person name="Rosling A."/>
        </authorList>
    </citation>
    <scope>NUCLEOTIDE SEQUENCE</scope>
    <source>
        <strain evidence="2">87-6 pot B 2015</strain>
    </source>
</reference>
<feature type="compositionally biased region" description="Basic and acidic residues" evidence="1">
    <location>
        <begin position="162"/>
        <end position="182"/>
    </location>
</feature>
<dbReference type="CDD" id="cd09917">
    <property type="entry name" value="F-box_SF"/>
    <property type="match status" value="1"/>
</dbReference>
<dbReference type="AlphaFoldDB" id="A0A9N9AXV5"/>
<sequence length="359" mass="42709">MNFYTINQYLPCYSEQLVHYAQRQDMNQMYSDYPPGWPQAQMIYDPSYQGLLGADASMFILKGVSSRLQQQQISYQNTLRSDAQEFVPQAVSAYPKQQYPPHQSAFRIDAPEFILKTANSRLSFVQTHRELRVETSEFVLKSSRNEVAVRKIAVPRRSRVPRKLDGPNDLKQSQRSEVRKDVVNANDDDGDDEEREEIREELRKIPRKLSVIRKEFLKNHRNKAKLKQRKKKRIEAKRSVPVATKAPCEVFLEICFYLPPSDLYSITRVCKDPPIGVDEFKWYIRRWREIPEWIQDCYFCFNKHAKKSCRFKGTLVKACKHCHDFYSRRARKKYPHIYNTLKPVKPIAKPRRRRRRGWW</sequence>
<evidence type="ECO:0000313" key="2">
    <source>
        <dbReference type="EMBL" id="CAG8546179.1"/>
    </source>
</evidence>
<comment type="caution">
    <text evidence="2">The sequence shown here is derived from an EMBL/GenBank/DDBJ whole genome shotgun (WGS) entry which is preliminary data.</text>
</comment>
<organism evidence="2 3">
    <name type="scientific">Funneliformis mosseae</name>
    <name type="common">Endomycorrhizal fungus</name>
    <name type="synonym">Glomus mosseae</name>
    <dbReference type="NCBI Taxonomy" id="27381"/>
    <lineage>
        <taxon>Eukaryota</taxon>
        <taxon>Fungi</taxon>
        <taxon>Fungi incertae sedis</taxon>
        <taxon>Mucoromycota</taxon>
        <taxon>Glomeromycotina</taxon>
        <taxon>Glomeromycetes</taxon>
        <taxon>Glomerales</taxon>
        <taxon>Glomeraceae</taxon>
        <taxon>Funneliformis</taxon>
    </lineage>
</organism>
<gene>
    <name evidence="2" type="ORF">FMOSSE_LOCUS6228</name>
</gene>
<dbReference type="Proteomes" id="UP000789375">
    <property type="component" value="Unassembled WGS sequence"/>
</dbReference>
<protein>
    <submittedName>
        <fullName evidence="2">1670_t:CDS:1</fullName>
    </submittedName>
</protein>
<keyword evidence="3" id="KW-1185">Reference proteome</keyword>
<name>A0A9N9AXV5_FUNMO</name>
<proteinExistence type="predicted"/>
<dbReference type="EMBL" id="CAJVPP010001286">
    <property type="protein sequence ID" value="CAG8546179.1"/>
    <property type="molecule type" value="Genomic_DNA"/>
</dbReference>
<evidence type="ECO:0000313" key="3">
    <source>
        <dbReference type="Proteomes" id="UP000789375"/>
    </source>
</evidence>
<accession>A0A9N9AXV5</accession>
<feature type="region of interest" description="Disordered" evidence="1">
    <location>
        <begin position="158"/>
        <end position="195"/>
    </location>
</feature>